<keyword evidence="2" id="KW-1185">Reference proteome</keyword>
<reference evidence="1 2" key="1">
    <citation type="submission" date="2014-04" db="EMBL/GenBank/DDBJ databases">
        <authorList>
            <consortium name="DOE Joint Genome Institute"/>
            <person name="Kuo A."/>
            <person name="Ruytinx J."/>
            <person name="Rineau F."/>
            <person name="Colpaert J."/>
            <person name="Kohler A."/>
            <person name="Nagy L.G."/>
            <person name="Floudas D."/>
            <person name="Copeland A."/>
            <person name="Barry K.W."/>
            <person name="Cichocki N."/>
            <person name="Veneault-Fourrey C."/>
            <person name="LaButti K."/>
            <person name="Lindquist E.A."/>
            <person name="Lipzen A."/>
            <person name="Lundell T."/>
            <person name="Morin E."/>
            <person name="Murat C."/>
            <person name="Sun H."/>
            <person name="Tunlid A."/>
            <person name="Henrissat B."/>
            <person name="Grigoriev I.V."/>
            <person name="Hibbett D.S."/>
            <person name="Martin F."/>
            <person name="Nordberg H.P."/>
            <person name="Cantor M.N."/>
            <person name="Hua S.X."/>
        </authorList>
    </citation>
    <scope>NUCLEOTIDE SEQUENCE [LARGE SCALE GENOMIC DNA]</scope>
    <source>
        <strain evidence="1 2">UH-Slu-Lm8-n1</strain>
    </source>
</reference>
<dbReference type="AlphaFoldDB" id="A0A0D0BAC7"/>
<accession>A0A0D0BAC7</accession>
<evidence type="ECO:0000313" key="2">
    <source>
        <dbReference type="Proteomes" id="UP000054485"/>
    </source>
</evidence>
<dbReference type="InParanoid" id="A0A0D0BAC7"/>
<reference evidence="2" key="2">
    <citation type="submission" date="2015-01" db="EMBL/GenBank/DDBJ databases">
        <title>Evolutionary Origins and Diversification of the Mycorrhizal Mutualists.</title>
        <authorList>
            <consortium name="DOE Joint Genome Institute"/>
            <consortium name="Mycorrhizal Genomics Consortium"/>
            <person name="Kohler A."/>
            <person name="Kuo A."/>
            <person name="Nagy L.G."/>
            <person name="Floudas D."/>
            <person name="Copeland A."/>
            <person name="Barry K.W."/>
            <person name="Cichocki N."/>
            <person name="Veneault-Fourrey C."/>
            <person name="LaButti K."/>
            <person name="Lindquist E.A."/>
            <person name="Lipzen A."/>
            <person name="Lundell T."/>
            <person name="Morin E."/>
            <person name="Murat C."/>
            <person name="Riley R."/>
            <person name="Ohm R."/>
            <person name="Sun H."/>
            <person name="Tunlid A."/>
            <person name="Henrissat B."/>
            <person name="Grigoriev I.V."/>
            <person name="Hibbett D.S."/>
            <person name="Martin F."/>
        </authorList>
    </citation>
    <scope>NUCLEOTIDE SEQUENCE [LARGE SCALE GENOMIC DNA]</scope>
    <source>
        <strain evidence="2">UH-Slu-Lm8-n1</strain>
    </source>
</reference>
<organism evidence="1 2">
    <name type="scientific">Suillus luteus UH-Slu-Lm8-n1</name>
    <dbReference type="NCBI Taxonomy" id="930992"/>
    <lineage>
        <taxon>Eukaryota</taxon>
        <taxon>Fungi</taxon>
        <taxon>Dikarya</taxon>
        <taxon>Basidiomycota</taxon>
        <taxon>Agaricomycotina</taxon>
        <taxon>Agaricomycetes</taxon>
        <taxon>Agaricomycetidae</taxon>
        <taxon>Boletales</taxon>
        <taxon>Suillineae</taxon>
        <taxon>Suillaceae</taxon>
        <taxon>Suillus</taxon>
    </lineage>
</organism>
<dbReference type="EMBL" id="KN835217">
    <property type="protein sequence ID" value="KIK43277.1"/>
    <property type="molecule type" value="Genomic_DNA"/>
</dbReference>
<name>A0A0D0BAC7_9AGAM</name>
<dbReference type="HOGENOM" id="CLU_2672785_0_0_1"/>
<protein>
    <submittedName>
        <fullName evidence="1">Unplaced genomic scaffold CY34scaffold_86, whole genome shotgun sequence</fullName>
    </submittedName>
</protein>
<dbReference type="Proteomes" id="UP000054485">
    <property type="component" value="Unassembled WGS sequence"/>
</dbReference>
<evidence type="ECO:0000313" key="1">
    <source>
        <dbReference type="EMBL" id="KIK43277.1"/>
    </source>
</evidence>
<proteinExistence type="predicted"/>
<gene>
    <name evidence="1" type="ORF">CY34DRAFT_804054</name>
</gene>
<sequence length="75" mass="8641">MQAKTPLRNSTFLTDTEVESHSTDSEMIRFYEFERASTMKIKTTQGLHDAERGHPAVSAFCYTLLCPEIFSRSRH</sequence>